<name>A0ABR9AH52_9BACT</name>
<dbReference type="InterPro" id="IPR029010">
    <property type="entry name" value="ThuA-like"/>
</dbReference>
<dbReference type="PANTHER" id="PTHR40469:SF2">
    <property type="entry name" value="GALACTOSE-BINDING DOMAIN-LIKE SUPERFAMILY PROTEIN"/>
    <property type="match status" value="1"/>
</dbReference>
<dbReference type="SUPFAM" id="SSF52317">
    <property type="entry name" value="Class I glutamine amidotransferase-like"/>
    <property type="match status" value="1"/>
</dbReference>
<keyword evidence="4" id="KW-1185">Reference proteome</keyword>
<gene>
    <name evidence="3" type="ORF">IFO69_04920</name>
</gene>
<dbReference type="Pfam" id="PF06283">
    <property type="entry name" value="ThuA"/>
    <property type="match status" value="1"/>
</dbReference>
<organism evidence="3 4">
    <name type="scientific">Echinicola arenosa</name>
    <dbReference type="NCBI Taxonomy" id="2774144"/>
    <lineage>
        <taxon>Bacteria</taxon>
        <taxon>Pseudomonadati</taxon>
        <taxon>Bacteroidota</taxon>
        <taxon>Cytophagia</taxon>
        <taxon>Cytophagales</taxon>
        <taxon>Cyclobacteriaceae</taxon>
        <taxon>Echinicola</taxon>
    </lineage>
</organism>
<dbReference type="InterPro" id="IPR029062">
    <property type="entry name" value="Class_I_gatase-like"/>
</dbReference>
<dbReference type="EMBL" id="JACYTQ010000001">
    <property type="protein sequence ID" value="MBD8488083.1"/>
    <property type="molecule type" value="Genomic_DNA"/>
</dbReference>
<sequence>MNLFNRMSFLKCLALICFIMTASIGIQAQGQFRALVFSKTQGFRHQSIPNAVKAIKNLANDRVFSVYTTEDATVFTDESLKKYDLIILASTTGNILNDEQKEAFKKFVQSGKGVVGIHSATDTEYEWEWYTKMIGGQFKHHPAQQTVKIDVVDQDHPSTYHLAKKWLWTDELYEYQNFNEDVHILLQLDENTYDTGARNGKKMGMGAVHPIAWCHEYDGGRVFYTGLGHVESAYKDPDFLNHLYGGIWWAAKGYPLK</sequence>
<dbReference type="Gene3D" id="3.40.50.880">
    <property type="match status" value="1"/>
</dbReference>
<evidence type="ECO:0000256" key="1">
    <source>
        <dbReference type="SAM" id="SignalP"/>
    </source>
</evidence>
<dbReference type="PANTHER" id="PTHR40469">
    <property type="entry name" value="SECRETED GLYCOSYL HYDROLASE"/>
    <property type="match status" value="1"/>
</dbReference>
<feature type="chain" id="PRO_5045911739" evidence="1">
    <location>
        <begin position="29"/>
        <end position="257"/>
    </location>
</feature>
<evidence type="ECO:0000259" key="2">
    <source>
        <dbReference type="Pfam" id="PF06283"/>
    </source>
</evidence>
<evidence type="ECO:0000313" key="3">
    <source>
        <dbReference type="EMBL" id="MBD8488083.1"/>
    </source>
</evidence>
<comment type="caution">
    <text evidence="3">The sequence shown here is derived from an EMBL/GenBank/DDBJ whole genome shotgun (WGS) entry which is preliminary data.</text>
</comment>
<reference evidence="3 4" key="1">
    <citation type="submission" date="2020-09" db="EMBL/GenBank/DDBJ databases">
        <title>Echinicola sp. CAU 1574 isolated from sand of Sido Beach.</title>
        <authorList>
            <person name="Kim W."/>
        </authorList>
    </citation>
    <scope>NUCLEOTIDE SEQUENCE [LARGE SCALE GENOMIC DNA]</scope>
    <source>
        <strain evidence="3 4">CAU 1574</strain>
    </source>
</reference>
<proteinExistence type="predicted"/>
<accession>A0ABR9AH52</accession>
<dbReference type="Proteomes" id="UP000647133">
    <property type="component" value="Unassembled WGS sequence"/>
</dbReference>
<keyword evidence="1" id="KW-0732">Signal</keyword>
<feature type="signal peptide" evidence="1">
    <location>
        <begin position="1"/>
        <end position="28"/>
    </location>
</feature>
<evidence type="ECO:0000313" key="4">
    <source>
        <dbReference type="Proteomes" id="UP000647133"/>
    </source>
</evidence>
<feature type="domain" description="ThuA-like" evidence="2">
    <location>
        <begin position="33"/>
        <end position="250"/>
    </location>
</feature>
<protein>
    <submittedName>
        <fullName evidence="3">ThuA domain-containing protein</fullName>
    </submittedName>
</protein>